<evidence type="ECO:0000313" key="2">
    <source>
        <dbReference type="EMBL" id="GAA1234944.1"/>
    </source>
</evidence>
<protein>
    <submittedName>
        <fullName evidence="2">Uncharacterized protein</fullName>
    </submittedName>
</protein>
<accession>A0ABN1W7P6</accession>
<organism evidence="2 3">
    <name type="scientific">Kitasatospora nipponensis</name>
    <dbReference type="NCBI Taxonomy" id="258049"/>
    <lineage>
        <taxon>Bacteria</taxon>
        <taxon>Bacillati</taxon>
        <taxon>Actinomycetota</taxon>
        <taxon>Actinomycetes</taxon>
        <taxon>Kitasatosporales</taxon>
        <taxon>Streptomycetaceae</taxon>
        <taxon>Kitasatospora</taxon>
    </lineage>
</organism>
<keyword evidence="3" id="KW-1185">Reference proteome</keyword>
<evidence type="ECO:0000256" key="1">
    <source>
        <dbReference type="SAM" id="MobiDB-lite"/>
    </source>
</evidence>
<feature type="region of interest" description="Disordered" evidence="1">
    <location>
        <begin position="88"/>
        <end position="122"/>
    </location>
</feature>
<comment type="caution">
    <text evidence="2">The sequence shown here is derived from an EMBL/GenBank/DDBJ whole genome shotgun (WGS) entry which is preliminary data.</text>
</comment>
<evidence type="ECO:0000313" key="3">
    <source>
        <dbReference type="Proteomes" id="UP001500037"/>
    </source>
</evidence>
<reference evidence="2 3" key="1">
    <citation type="journal article" date="2019" name="Int. J. Syst. Evol. Microbiol.">
        <title>The Global Catalogue of Microorganisms (GCM) 10K type strain sequencing project: providing services to taxonomists for standard genome sequencing and annotation.</title>
        <authorList>
            <consortium name="The Broad Institute Genomics Platform"/>
            <consortium name="The Broad Institute Genome Sequencing Center for Infectious Disease"/>
            <person name="Wu L."/>
            <person name="Ma J."/>
        </authorList>
    </citation>
    <scope>NUCLEOTIDE SEQUENCE [LARGE SCALE GENOMIC DNA]</scope>
    <source>
        <strain evidence="2 3">JCM 13004</strain>
    </source>
</reference>
<dbReference type="Proteomes" id="UP001500037">
    <property type="component" value="Unassembled WGS sequence"/>
</dbReference>
<dbReference type="EMBL" id="BAAALF010000036">
    <property type="protein sequence ID" value="GAA1234944.1"/>
    <property type="molecule type" value="Genomic_DNA"/>
</dbReference>
<feature type="region of interest" description="Disordered" evidence="1">
    <location>
        <begin position="1"/>
        <end position="36"/>
    </location>
</feature>
<proteinExistence type="predicted"/>
<name>A0ABN1W7P6_9ACTN</name>
<sequence length="122" mass="12482">MTESESGSTGEPPDSGPGGTCPLPGVPTQDGHQLGGEVPGVLEFVAATSGSTNLHASPATRDIPALHTYPSTRIAGLRGVQAIDSAPVLQSWSDEPSERFAERTAGPPSRLSPPRASATREP</sequence>
<feature type="compositionally biased region" description="Low complexity" evidence="1">
    <location>
        <begin position="105"/>
        <end position="122"/>
    </location>
</feature>
<gene>
    <name evidence="2" type="ORF">GCM10009665_26410</name>
</gene>